<accession>A0A7W8N2G7</accession>
<name>A0A7W8N2G7_9BACT</name>
<keyword evidence="1" id="KW-1133">Transmembrane helix</keyword>
<feature type="transmembrane region" description="Helical" evidence="1">
    <location>
        <begin position="97"/>
        <end position="119"/>
    </location>
</feature>
<evidence type="ECO:0000256" key="1">
    <source>
        <dbReference type="SAM" id="Phobius"/>
    </source>
</evidence>
<gene>
    <name evidence="2" type="ORF">HDF10_001357</name>
</gene>
<feature type="transmembrane region" description="Helical" evidence="1">
    <location>
        <begin position="61"/>
        <end position="85"/>
    </location>
</feature>
<organism evidence="2 3">
    <name type="scientific">Tunturiibacter lichenicola</name>
    <dbReference type="NCBI Taxonomy" id="2051959"/>
    <lineage>
        <taxon>Bacteria</taxon>
        <taxon>Pseudomonadati</taxon>
        <taxon>Acidobacteriota</taxon>
        <taxon>Terriglobia</taxon>
        <taxon>Terriglobales</taxon>
        <taxon>Acidobacteriaceae</taxon>
        <taxon>Tunturiibacter</taxon>
    </lineage>
</organism>
<reference evidence="2 3" key="1">
    <citation type="submission" date="2020-08" db="EMBL/GenBank/DDBJ databases">
        <title>Genomic Encyclopedia of Type Strains, Phase IV (KMG-V): Genome sequencing to study the core and pangenomes of soil and plant-associated prokaryotes.</title>
        <authorList>
            <person name="Whitman W."/>
        </authorList>
    </citation>
    <scope>NUCLEOTIDE SEQUENCE [LARGE SCALE GENOMIC DNA]</scope>
    <source>
        <strain evidence="2 3">M8US30</strain>
    </source>
</reference>
<evidence type="ECO:0000313" key="3">
    <source>
        <dbReference type="Proteomes" id="UP000569092"/>
    </source>
</evidence>
<evidence type="ECO:0008006" key="4">
    <source>
        <dbReference type="Google" id="ProtNLM"/>
    </source>
</evidence>
<sequence length="219" mass="21810">MAGKNTAAFAIFSTRKAAELAVDQLTTAGFSNDDVSVLMSDKEGSKDFATEKNTKAPEGTATGVGVGGVVGGTLGLLAGIGALAIPGVGPLIAAGPIMASLAGLGIGGAVGGLVGALVGMGIPEYEAKRYEGRVNDGGILLSVHCDSSDEVSRAKDILKAAGGEDVASSGEKSVSSHTVATANEGTEQAALHHLGADRQGATRTADDVVIDRERTKATY</sequence>
<dbReference type="AlphaFoldDB" id="A0A7W8N2G7"/>
<dbReference type="EMBL" id="JACHDZ010000002">
    <property type="protein sequence ID" value="MBB5343382.1"/>
    <property type="molecule type" value="Genomic_DNA"/>
</dbReference>
<dbReference type="Proteomes" id="UP000569092">
    <property type="component" value="Unassembled WGS sequence"/>
</dbReference>
<evidence type="ECO:0000313" key="2">
    <source>
        <dbReference type="EMBL" id="MBB5343382.1"/>
    </source>
</evidence>
<dbReference type="PANTHER" id="PTHR36109">
    <property type="entry name" value="MEMBRANE PROTEIN-RELATED"/>
    <property type="match status" value="1"/>
</dbReference>
<protein>
    <recommendedName>
        <fullName evidence="4">DUF3341 domain-containing protein</fullName>
    </recommendedName>
</protein>
<comment type="caution">
    <text evidence="2">The sequence shown here is derived from an EMBL/GenBank/DDBJ whole genome shotgun (WGS) entry which is preliminary data.</text>
</comment>
<keyword evidence="1" id="KW-0812">Transmembrane</keyword>
<proteinExistence type="predicted"/>
<dbReference type="InterPro" id="IPR052948">
    <property type="entry name" value="Low_temp-induced_all0457"/>
</dbReference>
<keyword evidence="1" id="KW-0472">Membrane</keyword>
<dbReference type="PANTHER" id="PTHR36109:SF2">
    <property type="entry name" value="MEMBRANE PROTEIN"/>
    <property type="match status" value="1"/>
</dbReference>